<reference evidence="3" key="1">
    <citation type="journal article" date="2016" name="Proc. Natl. Acad. Sci. U.S.A.">
        <title>Chromosome-level assembly of Arabidopsis thaliana Ler reveals the extent of translocation and inversion polymorphisms.</title>
        <authorList>
            <person name="Zapata L."/>
            <person name="Ding J."/>
            <person name="Willing E.M."/>
            <person name="Hartwig B."/>
            <person name="Bezdan D."/>
            <person name="Jiao W.B."/>
            <person name="Patel V."/>
            <person name="Velikkakam James G."/>
            <person name="Koornneef M."/>
            <person name="Ossowski S."/>
            <person name="Schneeberger K."/>
        </authorList>
    </citation>
    <scope>NUCLEOTIDE SEQUENCE [LARGE SCALE GENOMIC DNA]</scope>
    <source>
        <strain evidence="3">cv. Landsberg erecta</strain>
    </source>
</reference>
<dbReference type="Gene3D" id="3.80.10.10">
    <property type="entry name" value="Ribonuclease Inhibitor"/>
    <property type="match status" value="1"/>
</dbReference>
<dbReference type="InterPro" id="IPR055411">
    <property type="entry name" value="LRR_FXL15/At3g58940/PEG3-like"/>
</dbReference>
<dbReference type="AlphaFoldDB" id="A0A178V9G2"/>
<protein>
    <recommendedName>
        <fullName evidence="1">F-box domain-containing protein</fullName>
    </recommendedName>
</protein>
<dbReference type="SMART" id="SM00256">
    <property type="entry name" value="FBOX"/>
    <property type="match status" value="1"/>
</dbReference>
<dbReference type="Proteomes" id="UP000078284">
    <property type="component" value="Chromosome 3"/>
</dbReference>
<dbReference type="PANTHER" id="PTHR31293">
    <property type="entry name" value="RNI-LIKE SUPERFAMILY PROTEIN"/>
    <property type="match status" value="1"/>
</dbReference>
<dbReference type="Pfam" id="PF24758">
    <property type="entry name" value="LRR_At5g56370"/>
    <property type="match status" value="1"/>
</dbReference>
<gene>
    <name evidence="2" type="ordered locus">AXX17_At3g53420</name>
</gene>
<comment type="caution">
    <text evidence="2">The sequence shown here is derived from an EMBL/GenBank/DDBJ whole genome shotgun (WGS) entry which is preliminary data.</text>
</comment>
<dbReference type="InterPro" id="IPR036047">
    <property type="entry name" value="F-box-like_dom_sf"/>
</dbReference>
<accession>A0A178V9G2</accession>
<dbReference type="InterPro" id="IPR032675">
    <property type="entry name" value="LRR_dom_sf"/>
</dbReference>
<dbReference type="ExpressionAtlas" id="A0A178V9G2">
    <property type="expression patterns" value="baseline"/>
</dbReference>
<dbReference type="InterPro" id="IPR055294">
    <property type="entry name" value="FBL60-like"/>
</dbReference>
<proteinExistence type="predicted"/>
<feature type="domain" description="F-box" evidence="1">
    <location>
        <begin position="6"/>
        <end position="43"/>
    </location>
</feature>
<evidence type="ECO:0000259" key="1">
    <source>
        <dbReference type="PROSITE" id="PS50181"/>
    </source>
</evidence>
<dbReference type="InterPro" id="IPR006566">
    <property type="entry name" value="FBD"/>
</dbReference>
<dbReference type="SMART" id="SM00579">
    <property type="entry name" value="FBD"/>
    <property type="match status" value="1"/>
</dbReference>
<organism evidence="2 3">
    <name type="scientific">Arabidopsis thaliana</name>
    <name type="common">Mouse-ear cress</name>
    <dbReference type="NCBI Taxonomy" id="3702"/>
    <lineage>
        <taxon>Eukaryota</taxon>
        <taxon>Viridiplantae</taxon>
        <taxon>Streptophyta</taxon>
        <taxon>Embryophyta</taxon>
        <taxon>Tracheophyta</taxon>
        <taxon>Spermatophyta</taxon>
        <taxon>Magnoliopsida</taxon>
        <taxon>eudicotyledons</taxon>
        <taxon>Gunneridae</taxon>
        <taxon>Pentapetalae</taxon>
        <taxon>rosids</taxon>
        <taxon>malvids</taxon>
        <taxon>Brassicales</taxon>
        <taxon>Brassicaceae</taxon>
        <taxon>Camelineae</taxon>
        <taxon>Arabidopsis</taxon>
    </lineage>
</organism>
<dbReference type="PROSITE" id="PS50181">
    <property type="entry name" value="FBOX"/>
    <property type="match status" value="1"/>
</dbReference>
<dbReference type="InterPro" id="IPR001810">
    <property type="entry name" value="F-box_dom"/>
</dbReference>
<dbReference type="InterPro" id="IPR053781">
    <property type="entry name" value="F-box_AtFBL13-like"/>
</dbReference>
<evidence type="ECO:0000313" key="3">
    <source>
        <dbReference type="Proteomes" id="UP000078284"/>
    </source>
</evidence>
<dbReference type="SUPFAM" id="SSF52047">
    <property type="entry name" value="RNI-like"/>
    <property type="match status" value="1"/>
</dbReference>
<dbReference type="EMBL" id="LUHQ01000003">
    <property type="protein sequence ID" value="OAP02454.1"/>
    <property type="molecule type" value="Genomic_DNA"/>
</dbReference>
<dbReference type="PANTHER" id="PTHR31293:SF16">
    <property type="entry name" value="RNI-LIKE SUPERFAMILY PROTEIN"/>
    <property type="match status" value="1"/>
</dbReference>
<dbReference type="Pfam" id="PF00646">
    <property type="entry name" value="F-box"/>
    <property type="match status" value="1"/>
</dbReference>
<name>A0A178V9G2_ARATH</name>
<dbReference type="Gene3D" id="1.20.1280.50">
    <property type="match status" value="1"/>
</dbReference>
<dbReference type="SUPFAM" id="SSF81383">
    <property type="entry name" value="F-box domain"/>
    <property type="match status" value="1"/>
</dbReference>
<sequence>MYSEMVDLVSSLPDDLLGHILSLLTTKEAALTSILSKRWRYLIAFVPYLEFDDSAFLNPEEGKQTREGTRQSFIDFVDRVLALHGDSPIRKFSLKCKTGVDLDLLNQWICNVLQRGVLLIDLSMDLGHRCMFIEIFMSRTLVELKLGSGCRIAFGPEHISALPMLKTLTLDSVSWSDSGQLERLLSACPALEALNLANVHGSYPNVTVSIASLKTLTIKSVSLSGPAHVFSFDTPNLLCLNYTALFEDDYPLVNLEYLVEAQIKFVLTDRLIKLVSVRKNGLLMLSEVQKLIRGISSVRKLYLSPGTLQVLGQCSQAMPVFNNLTFLVIESSMDIRWQAMPVLLKNCPRLETLVIKGGLVHCVAADCGDACTCISREEKGRSLASCPVKRLEIREFQGTLREMEMIKHFYYCFLCLKEMEIYVKDGRPQFLAPLASDSNPFKHLLGRNVIIKVHGSLT</sequence>
<dbReference type="CDD" id="cd22160">
    <property type="entry name" value="F-box_AtFBL13-like"/>
    <property type="match status" value="1"/>
</dbReference>
<evidence type="ECO:0000313" key="2">
    <source>
        <dbReference type="EMBL" id="OAP02454.1"/>
    </source>
</evidence>